<feature type="domain" description="C2H2-type" evidence="18">
    <location>
        <begin position="433"/>
        <end position="462"/>
    </location>
</feature>
<sequence>MMSRRVGDDDMDSVVTSSRDDMDSVVTSSRGRPPQSSSAPTKDDRTTIIQEPAALAGTPLAMLAAQCNKIRSKTPPPLAEITVGKGFQPFKKSPAEFGALDSIPSHLQAPSGPTVHSAERTHSTQHSPSPTSSLPSTHHRHNAYSHDMFYTPSTTSNVSSNGPNETMMHKTLPPNDPSSYTHPTSAYPGMYPRMHPGHLYESWAFNMASSAPSGSAPSPIKASASSDIHGSHGASWWDMHSSPGSWLADMPAPTAAGLHHHHHQLPSNYPPMDYSTLGALSSSGGSPFLPSTQHLLADSYKSMLPGSCQADISSTMTSSLLARAPPHNAISSSSASSKSARRYPGRSNCDCPNCQEADRLGPAGEALRKSNIHSCHIPGCGKVYNKTSHLKAHLRWHTGERPFVCNWLFCGKRFTRSDELQRHLRTYTGEKRFACPVCNKRFMSSDHLSKHVKTRTEGGTKSDGSDTDNTPSDGAISPEHPARSESPLPSSNPKSKKRKVAEIQNN</sequence>
<feature type="domain" description="C2H2-type" evidence="18">
    <location>
        <begin position="403"/>
        <end position="432"/>
    </location>
</feature>
<evidence type="ECO:0000256" key="8">
    <source>
        <dbReference type="ARBA" id="ARBA00023159"/>
    </source>
</evidence>
<evidence type="ECO:0000256" key="6">
    <source>
        <dbReference type="ARBA" id="ARBA00023015"/>
    </source>
</evidence>
<evidence type="ECO:0000256" key="3">
    <source>
        <dbReference type="ARBA" id="ARBA00022737"/>
    </source>
</evidence>
<evidence type="ECO:0000256" key="7">
    <source>
        <dbReference type="ARBA" id="ARBA00023125"/>
    </source>
</evidence>
<comment type="similarity">
    <text evidence="11">Belongs to the Sp1 C2H2-type zinc-finger protein family.</text>
</comment>
<dbReference type="GO" id="GO:0008270">
    <property type="term" value="F:zinc ion binding"/>
    <property type="evidence" value="ECO:0007669"/>
    <property type="project" value="UniProtKB-KW"/>
</dbReference>
<keyword evidence="10" id="KW-0539">Nucleus</keyword>
<dbReference type="SUPFAM" id="SSF57667">
    <property type="entry name" value="beta-beta-alpha zinc fingers"/>
    <property type="match status" value="2"/>
</dbReference>
<evidence type="ECO:0000256" key="11">
    <source>
        <dbReference type="ARBA" id="ARBA00038409"/>
    </source>
</evidence>
<dbReference type="InterPro" id="IPR036236">
    <property type="entry name" value="Znf_C2H2_sf"/>
</dbReference>
<evidence type="ECO:0000256" key="14">
    <source>
        <dbReference type="ARBA" id="ARBA00067541"/>
    </source>
</evidence>
<evidence type="ECO:0000256" key="16">
    <source>
        <dbReference type="PROSITE-ProRule" id="PRU00042"/>
    </source>
</evidence>
<name>W8P996_UREUN</name>
<protein>
    <recommendedName>
        <fullName evidence="14">Transcription factor Sp7</fullName>
    </recommendedName>
    <alternativeName>
        <fullName evidence="15">Zinc finger protein osterix</fullName>
    </alternativeName>
</protein>
<dbReference type="PANTHER" id="PTHR23235">
    <property type="entry name" value="KRUEPPEL-LIKE TRANSCRIPTION FACTOR"/>
    <property type="match status" value="1"/>
</dbReference>
<evidence type="ECO:0000256" key="1">
    <source>
        <dbReference type="ARBA" id="ARBA00004123"/>
    </source>
</evidence>
<dbReference type="EMBL" id="KF976396">
    <property type="protein sequence ID" value="AHL30198.1"/>
    <property type="molecule type" value="mRNA"/>
</dbReference>
<dbReference type="PROSITE" id="PS00028">
    <property type="entry name" value="ZINC_FINGER_C2H2_1"/>
    <property type="match status" value="1"/>
</dbReference>
<keyword evidence="6" id="KW-0805">Transcription regulation</keyword>
<reference evidence="19" key="1">
    <citation type="submission" date="2013-12" db="EMBL/GenBank/DDBJ databases">
        <authorList>
            <person name="Liu X."/>
            <person name="Zhang Z."/>
            <person name="Shi X."/>
        </authorList>
    </citation>
    <scope>NUCLEOTIDE SEQUENCE</scope>
</reference>
<dbReference type="Gene3D" id="3.30.160.60">
    <property type="entry name" value="Classic Zinc Finger"/>
    <property type="match status" value="3"/>
</dbReference>
<feature type="compositionally biased region" description="Basic and acidic residues" evidence="17">
    <location>
        <begin position="446"/>
        <end position="464"/>
    </location>
</feature>
<feature type="compositionally biased region" description="Polar residues" evidence="17">
    <location>
        <begin position="153"/>
        <end position="164"/>
    </location>
</feature>
<dbReference type="GO" id="GO:0005737">
    <property type="term" value="C:cytoplasm"/>
    <property type="evidence" value="ECO:0007669"/>
    <property type="project" value="UniProtKB-ARBA"/>
</dbReference>
<dbReference type="PROSITE" id="PS50157">
    <property type="entry name" value="ZINC_FINGER_C2H2_2"/>
    <property type="match status" value="3"/>
</dbReference>
<dbReference type="FunFam" id="3.30.160.60:FF:000100">
    <property type="entry name" value="Zinc finger 45-like"/>
    <property type="match status" value="1"/>
</dbReference>
<feature type="compositionally biased region" description="Low complexity" evidence="17">
    <location>
        <begin position="484"/>
        <end position="493"/>
    </location>
</feature>
<evidence type="ECO:0000256" key="5">
    <source>
        <dbReference type="ARBA" id="ARBA00022833"/>
    </source>
</evidence>
<evidence type="ECO:0000313" key="19">
    <source>
        <dbReference type="EMBL" id="AHL30198.1"/>
    </source>
</evidence>
<dbReference type="SMART" id="SM00355">
    <property type="entry name" value="ZnF_C2H2"/>
    <property type="match status" value="3"/>
</dbReference>
<dbReference type="GO" id="GO:0000978">
    <property type="term" value="F:RNA polymerase II cis-regulatory region sequence-specific DNA binding"/>
    <property type="evidence" value="ECO:0007669"/>
    <property type="project" value="TreeGrafter"/>
</dbReference>
<evidence type="ECO:0000256" key="15">
    <source>
        <dbReference type="ARBA" id="ARBA00077805"/>
    </source>
</evidence>
<comment type="subunit">
    <text evidence="13">Interacts with RIOX1; the interaction is direct and inhibits transcription activator activity.</text>
</comment>
<dbReference type="Pfam" id="PF00096">
    <property type="entry name" value="zf-C2H2"/>
    <property type="match status" value="2"/>
</dbReference>
<keyword evidence="3" id="KW-0677">Repeat</keyword>
<comment type="function">
    <text evidence="12">Transcriptional activator essential for osteoblast differentiation. Binds to SP1 and EKLF consensus sequences and to other G/C-rich sequences.</text>
</comment>
<evidence type="ECO:0000256" key="4">
    <source>
        <dbReference type="ARBA" id="ARBA00022771"/>
    </source>
</evidence>
<evidence type="ECO:0000256" key="13">
    <source>
        <dbReference type="ARBA" id="ARBA00065038"/>
    </source>
</evidence>
<keyword evidence="9" id="KW-0804">Transcription</keyword>
<feature type="compositionally biased region" description="Polar residues" evidence="17">
    <location>
        <begin position="25"/>
        <end position="40"/>
    </location>
</feature>
<dbReference type="FunFam" id="3.30.160.60:FF:000077">
    <property type="entry name" value="Sp8 transcription factor"/>
    <property type="match status" value="1"/>
</dbReference>
<feature type="region of interest" description="Disordered" evidence="17">
    <location>
        <begin position="446"/>
        <end position="506"/>
    </location>
</feature>
<keyword evidence="2" id="KW-0479">Metal-binding</keyword>
<dbReference type="GO" id="GO:0045944">
    <property type="term" value="P:positive regulation of transcription by RNA polymerase II"/>
    <property type="evidence" value="ECO:0007669"/>
    <property type="project" value="UniProtKB-ARBA"/>
</dbReference>
<organism evidence="19">
    <name type="scientific">Urechis unicinctus</name>
    <name type="common">Fat innkeeper worm</name>
    <name type="synonym">Chinese penis fish</name>
    <dbReference type="NCBI Taxonomy" id="6432"/>
    <lineage>
        <taxon>Eukaryota</taxon>
        <taxon>Metazoa</taxon>
        <taxon>Spiralia</taxon>
        <taxon>Lophotrochozoa</taxon>
        <taxon>Annelida</taxon>
        <taxon>Polychaeta</taxon>
        <taxon>Echiura</taxon>
        <taxon>Xenopneusta</taxon>
        <taxon>Urechidae</taxon>
        <taxon>Urechis</taxon>
    </lineage>
</organism>
<dbReference type="FunFam" id="3.30.160.60:FF:000014">
    <property type="entry name" value="Transcription factor Sp3"/>
    <property type="match status" value="1"/>
</dbReference>
<evidence type="ECO:0000256" key="9">
    <source>
        <dbReference type="ARBA" id="ARBA00023163"/>
    </source>
</evidence>
<dbReference type="GO" id="GO:0005634">
    <property type="term" value="C:nucleus"/>
    <property type="evidence" value="ECO:0007669"/>
    <property type="project" value="UniProtKB-SubCell"/>
</dbReference>
<dbReference type="Pfam" id="PF13894">
    <property type="entry name" value="zf-C2H2_4"/>
    <property type="match status" value="1"/>
</dbReference>
<dbReference type="PANTHER" id="PTHR23235:SF26">
    <property type="entry name" value="TRANSCRIPTION FACTOR SP9"/>
    <property type="match status" value="1"/>
</dbReference>
<proteinExistence type="evidence at transcript level"/>
<keyword evidence="8" id="KW-0010">Activator</keyword>
<evidence type="ECO:0000259" key="18">
    <source>
        <dbReference type="PROSITE" id="PS50157"/>
    </source>
</evidence>
<comment type="subcellular location">
    <subcellularLocation>
        <location evidence="1">Nucleus</location>
    </subcellularLocation>
</comment>
<feature type="region of interest" description="Disordered" evidence="17">
    <location>
        <begin position="1"/>
        <end position="48"/>
    </location>
</feature>
<dbReference type="GO" id="GO:0000981">
    <property type="term" value="F:DNA-binding transcription factor activity, RNA polymerase II-specific"/>
    <property type="evidence" value="ECO:0007669"/>
    <property type="project" value="TreeGrafter"/>
</dbReference>
<feature type="compositionally biased region" description="Low complexity" evidence="17">
    <location>
        <begin position="124"/>
        <end position="136"/>
    </location>
</feature>
<keyword evidence="7" id="KW-0238">DNA-binding</keyword>
<keyword evidence="5" id="KW-0862">Zinc</keyword>
<evidence type="ECO:0000256" key="2">
    <source>
        <dbReference type="ARBA" id="ARBA00022723"/>
    </source>
</evidence>
<dbReference type="InterPro" id="IPR013087">
    <property type="entry name" value="Znf_C2H2_type"/>
</dbReference>
<evidence type="ECO:0000256" key="10">
    <source>
        <dbReference type="ARBA" id="ARBA00023242"/>
    </source>
</evidence>
<gene>
    <name evidence="19" type="primary">Sp8</name>
</gene>
<feature type="region of interest" description="Disordered" evidence="17">
    <location>
        <begin position="102"/>
        <end position="140"/>
    </location>
</feature>
<dbReference type="CDD" id="cd22547">
    <property type="entry name" value="SP6-9-like_N"/>
    <property type="match status" value="1"/>
</dbReference>
<feature type="domain" description="C2H2-type" evidence="18">
    <location>
        <begin position="373"/>
        <end position="402"/>
    </location>
</feature>
<keyword evidence="4 16" id="KW-0863">Zinc-finger</keyword>
<feature type="region of interest" description="Disordered" evidence="17">
    <location>
        <begin position="153"/>
        <end position="180"/>
    </location>
</feature>
<evidence type="ECO:0000256" key="12">
    <source>
        <dbReference type="ARBA" id="ARBA00053320"/>
    </source>
</evidence>
<evidence type="ECO:0000256" key="17">
    <source>
        <dbReference type="SAM" id="MobiDB-lite"/>
    </source>
</evidence>
<accession>W8P996</accession>
<dbReference type="AlphaFoldDB" id="W8P996"/>